<name>A0AAV8QE55_ENSVE</name>
<organism evidence="1 2">
    <name type="scientific">Ensete ventricosum</name>
    <name type="common">Abyssinian banana</name>
    <name type="synonym">Musa ensete</name>
    <dbReference type="NCBI Taxonomy" id="4639"/>
    <lineage>
        <taxon>Eukaryota</taxon>
        <taxon>Viridiplantae</taxon>
        <taxon>Streptophyta</taxon>
        <taxon>Embryophyta</taxon>
        <taxon>Tracheophyta</taxon>
        <taxon>Spermatophyta</taxon>
        <taxon>Magnoliopsida</taxon>
        <taxon>Liliopsida</taxon>
        <taxon>Zingiberales</taxon>
        <taxon>Musaceae</taxon>
        <taxon>Ensete</taxon>
    </lineage>
</organism>
<sequence>MVPVRRLSCSERTIAHRPQLVDLGWDVPGELVMTQKSLRLVLAKLLKGKVQLLQFLKLVDEVRHQPGQAVEGLSRETSSAERAAFKIVVVEDAMATKLGESPQALGDGSTPMIKAISTSENPRFVHRLKSL</sequence>
<keyword evidence="2" id="KW-1185">Reference proteome</keyword>
<gene>
    <name evidence="1" type="ORF">OPV22_030453</name>
</gene>
<evidence type="ECO:0000313" key="1">
    <source>
        <dbReference type="EMBL" id="KAJ8467901.1"/>
    </source>
</evidence>
<dbReference type="Proteomes" id="UP001222027">
    <property type="component" value="Unassembled WGS sequence"/>
</dbReference>
<proteinExistence type="predicted"/>
<accession>A0AAV8QE55</accession>
<dbReference type="EMBL" id="JAQQAF010000008">
    <property type="protein sequence ID" value="KAJ8467901.1"/>
    <property type="molecule type" value="Genomic_DNA"/>
</dbReference>
<protein>
    <submittedName>
        <fullName evidence="1">Uncharacterized protein</fullName>
    </submittedName>
</protein>
<evidence type="ECO:0000313" key="2">
    <source>
        <dbReference type="Proteomes" id="UP001222027"/>
    </source>
</evidence>
<dbReference type="AlphaFoldDB" id="A0AAV8QE55"/>
<comment type="caution">
    <text evidence="1">The sequence shown here is derived from an EMBL/GenBank/DDBJ whole genome shotgun (WGS) entry which is preliminary data.</text>
</comment>
<reference evidence="1 2" key="1">
    <citation type="submission" date="2022-12" db="EMBL/GenBank/DDBJ databases">
        <title>Chromosome-scale assembly of the Ensete ventricosum genome.</title>
        <authorList>
            <person name="Dussert Y."/>
            <person name="Stocks J."/>
            <person name="Wendawek A."/>
            <person name="Woldeyes F."/>
            <person name="Nichols R.A."/>
            <person name="Borrell J.S."/>
        </authorList>
    </citation>
    <scope>NUCLEOTIDE SEQUENCE [LARGE SCALE GENOMIC DNA]</scope>
    <source>
        <strain evidence="2">cv. Maze</strain>
        <tissue evidence="1">Seeds</tissue>
    </source>
</reference>